<dbReference type="PANTHER" id="PTHR48056">
    <property type="entry name" value="LRR RECEPTOR-LIKE SERINE/THREONINE-PROTEIN KINASE-RELATED"/>
    <property type="match status" value="1"/>
</dbReference>
<accession>A0ABM4VPM8</accession>
<dbReference type="Pfam" id="PF13855">
    <property type="entry name" value="LRR_8"/>
    <property type="match status" value="3"/>
</dbReference>
<dbReference type="InterPro" id="IPR001611">
    <property type="entry name" value="Leu-rich_rpt"/>
</dbReference>
<dbReference type="PANTHER" id="PTHR48056:SF73">
    <property type="entry name" value="LRR RECEPTOR-LIKE SERINE_THREONINE-PROTEIN KINASE EFR"/>
    <property type="match status" value="1"/>
</dbReference>
<dbReference type="InterPro" id="IPR011009">
    <property type="entry name" value="Kinase-like_dom_sf"/>
</dbReference>
<dbReference type="InterPro" id="IPR050647">
    <property type="entry name" value="Plant_LRR-RLKs"/>
</dbReference>
<comment type="subcellular location">
    <subcellularLocation>
        <location evidence="1">Membrane</location>
    </subcellularLocation>
</comment>
<name>A0ABM4VPM8_COFAR</name>
<keyword evidence="7" id="KW-0418">Kinase</keyword>
<feature type="domain" description="Protein kinase" evidence="14">
    <location>
        <begin position="605"/>
        <end position="888"/>
    </location>
</feature>
<evidence type="ECO:0000256" key="2">
    <source>
        <dbReference type="ARBA" id="ARBA00022614"/>
    </source>
</evidence>
<evidence type="ECO:0000256" key="7">
    <source>
        <dbReference type="ARBA" id="ARBA00022777"/>
    </source>
</evidence>
<dbReference type="InterPro" id="IPR008271">
    <property type="entry name" value="Ser/Thr_kinase_AS"/>
</dbReference>
<gene>
    <name evidence="16" type="primary">LOC113710721</name>
</gene>
<keyword evidence="2" id="KW-0433">Leucine-rich repeat</keyword>
<evidence type="ECO:0000256" key="4">
    <source>
        <dbReference type="ARBA" id="ARBA00022692"/>
    </source>
</evidence>
<dbReference type="Proteomes" id="UP001652660">
    <property type="component" value="Chromosome 9e"/>
</dbReference>
<keyword evidence="9 13" id="KW-1133">Transmembrane helix</keyword>
<dbReference type="RefSeq" id="XP_071921472.1">
    <property type="nucleotide sequence ID" value="XM_072065371.1"/>
</dbReference>
<evidence type="ECO:0000256" key="10">
    <source>
        <dbReference type="ARBA" id="ARBA00023136"/>
    </source>
</evidence>
<evidence type="ECO:0000259" key="14">
    <source>
        <dbReference type="PROSITE" id="PS50011"/>
    </source>
</evidence>
<feature type="transmembrane region" description="Helical" evidence="13">
    <location>
        <begin position="547"/>
        <end position="570"/>
    </location>
</feature>
<dbReference type="PROSITE" id="PS00108">
    <property type="entry name" value="PROTEIN_KINASE_ST"/>
    <property type="match status" value="1"/>
</dbReference>
<evidence type="ECO:0000256" key="8">
    <source>
        <dbReference type="ARBA" id="ARBA00022840"/>
    </source>
</evidence>
<organism evidence="15 16">
    <name type="scientific">Coffea arabica</name>
    <name type="common">Arabian coffee</name>
    <dbReference type="NCBI Taxonomy" id="13443"/>
    <lineage>
        <taxon>Eukaryota</taxon>
        <taxon>Viridiplantae</taxon>
        <taxon>Streptophyta</taxon>
        <taxon>Embryophyta</taxon>
        <taxon>Tracheophyta</taxon>
        <taxon>Spermatophyta</taxon>
        <taxon>Magnoliopsida</taxon>
        <taxon>eudicotyledons</taxon>
        <taxon>Gunneridae</taxon>
        <taxon>Pentapetalae</taxon>
        <taxon>asterids</taxon>
        <taxon>lamiids</taxon>
        <taxon>Gentianales</taxon>
        <taxon>Rubiaceae</taxon>
        <taxon>Ixoroideae</taxon>
        <taxon>Gardenieae complex</taxon>
        <taxon>Bertiereae - Coffeeae clade</taxon>
        <taxon>Coffeeae</taxon>
        <taxon>Coffea</taxon>
    </lineage>
</organism>
<protein>
    <recommendedName>
        <fullName evidence="14">Protein kinase domain-containing protein</fullName>
    </recommendedName>
</protein>
<dbReference type="Gene3D" id="1.10.510.10">
    <property type="entry name" value="Transferase(Phosphotransferase) domain 1"/>
    <property type="match status" value="1"/>
</dbReference>
<dbReference type="InterPro" id="IPR000719">
    <property type="entry name" value="Prot_kinase_dom"/>
</dbReference>
<dbReference type="Gene3D" id="3.80.10.10">
    <property type="entry name" value="Ribonuclease Inhibitor"/>
    <property type="match status" value="3"/>
</dbReference>
<keyword evidence="8 12" id="KW-0067">ATP-binding</keyword>
<evidence type="ECO:0000256" key="6">
    <source>
        <dbReference type="ARBA" id="ARBA00022741"/>
    </source>
</evidence>
<dbReference type="InterPro" id="IPR003591">
    <property type="entry name" value="Leu-rich_rpt_typical-subtyp"/>
</dbReference>
<evidence type="ECO:0000256" key="1">
    <source>
        <dbReference type="ARBA" id="ARBA00004370"/>
    </source>
</evidence>
<keyword evidence="5" id="KW-0677">Repeat</keyword>
<dbReference type="Pfam" id="PF00560">
    <property type="entry name" value="LRR_1"/>
    <property type="match status" value="6"/>
</dbReference>
<dbReference type="InterPro" id="IPR032675">
    <property type="entry name" value="LRR_dom_sf"/>
</dbReference>
<dbReference type="InterPro" id="IPR017441">
    <property type="entry name" value="Protein_kinase_ATP_BS"/>
</dbReference>
<keyword evidence="4 13" id="KW-0812">Transmembrane</keyword>
<feature type="binding site" evidence="12">
    <location>
        <position position="633"/>
    </location>
    <ligand>
        <name>ATP</name>
        <dbReference type="ChEBI" id="CHEBI:30616"/>
    </ligand>
</feature>
<dbReference type="Gene3D" id="3.30.200.20">
    <property type="entry name" value="Phosphorylase Kinase, domain 1"/>
    <property type="match status" value="1"/>
</dbReference>
<dbReference type="SMART" id="SM00369">
    <property type="entry name" value="LRR_TYP"/>
    <property type="match status" value="10"/>
</dbReference>
<proteinExistence type="predicted"/>
<keyword evidence="10 13" id="KW-0472">Membrane</keyword>
<dbReference type="SUPFAM" id="SSF56112">
    <property type="entry name" value="Protein kinase-like (PK-like)"/>
    <property type="match status" value="1"/>
</dbReference>
<keyword evidence="15" id="KW-1185">Reference proteome</keyword>
<reference evidence="16" key="1">
    <citation type="submission" date="2025-08" db="UniProtKB">
        <authorList>
            <consortium name="RefSeq"/>
        </authorList>
    </citation>
    <scope>IDENTIFICATION</scope>
    <source>
        <tissue evidence="16">Leaves</tissue>
    </source>
</reference>
<evidence type="ECO:0000256" key="12">
    <source>
        <dbReference type="PROSITE-ProRule" id="PRU10141"/>
    </source>
</evidence>
<evidence type="ECO:0000256" key="3">
    <source>
        <dbReference type="ARBA" id="ARBA00022679"/>
    </source>
</evidence>
<dbReference type="SUPFAM" id="SSF52058">
    <property type="entry name" value="L domain-like"/>
    <property type="match status" value="2"/>
</dbReference>
<dbReference type="PROSITE" id="PS50011">
    <property type="entry name" value="PROTEIN_KINASE_DOM"/>
    <property type="match status" value="1"/>
</dbReference>
<evidence type="ECO:0000256" key="9">
    <source>
        <dbReference type="ARBA" id="ARBA00022989"/>
    </source>
</evidence>
<keyword evidence="6 12" id="KW-0547">Nucleotide-binding</keyword>
<dbReference type="GeneID" id="113710721"/>
<evidence type="ECO:0000256" key="13">
    <source>
        <dbReference type="SAM" id="Phobius"/>
    </source>
</evidence>
<evidence type="ECO:0000313" key="15">
    <source>
        <dbReference type="Proteomes" id="UP001652660"/>
    </source>
</evidence>
<dbReference type="SMART" id="SM00220">
    <property type="entry name" value="S_TKc"/>
    <property type="match status" value="1"/>
</dbReference>
<dbReference type="PROSITE" id="PS00107">
    <property type="entry name" value="PROTEIN_KINASE_ATP"/>
    <property type="match status" value="1"/>
</dbReference>
<keyword evidence="11" id="KW-0325">Glycoprotein</keyword>
<evidence type="ECO:0000256" key="5">
    <source>
        <dbReference type="ARBA" id="ARBA00022737"/>
    </source>
</evidence>
<dbReference type="SMART" id="SM00365">
    <property type="entry name" value="LRR_SD22"/>
    <property type="match status" value="6"/>
</dbReference>
<dbReference type="Pfam" id="PF00069">
    <property type="entry name" value="Pkinase"/>
    <property type="match status" value="1"/>
</dbReference>
<evidence type="ECO:0000313" key="16">
    <source>
        <dbReference type="RefSeq" id="XP_071921472.1"/>
    </source>
</evidence>
<keyword evidence="3" id="KW-0808">Transferase</keyword>
<evidence type="ECO:0000256" key="11">
    <source>
        <dbReference type="ARBA" id="ARBA00023180"/>
    </source>
</evidence>
<sequence length="888" mass="98157">MISLGVNSLSGSLPDYMCFHLPRLRFIGLSMNKFSGQIPSNLAQCSELQALSFSFNKFTGNTPKEIGNLKKLEVIYFAMNSLTGEIPKELANLTMLKFLDLSDNNITGEIPREISNLHNLEKLNLGWNNVSGSIPVEIFNLSRLKLMSLAGNKLSGILPSTVFYGLPNLEELYLNNNNFVGDIPESISNSSRLYFIILSDNKFTGPIPISIGNLRLLQVLDLTNNNLVCDSSYPELSFVSSLANSKNLRKLSVSNNPLNGILPDSVGNLSASLQTMYAYGCGLRDRIPDRIGNLSNLIILSLYNNQLTGSLPITVTGLLKLQAIMLHINKLSQVSLEYFCSFNNLGVISLSFNQIVGSIPECIGNVTSLRYLYLASNKFNFAPKSLWNLKDLLALDLSSNSLTGPLPLDVANLKIATAIDMSINHFSGGIPTTIGDMQNLNKLSLAHNQLQGSIPESIGSMLSLAKLDLSRNFLSGSIPKSLETLKYLTYFNVSFNNLSGEIPSNGPFRNFTSESFTSNAALCGAQRFLVPPCVRFSPQSLRKKKKYVIILVLSGVILVLGAMSLGFIYLRYQRKDRSPIEAYLSLVATQERISYHKLLQATDGYHERNFLGKGGFGSVYKGTLDDGRVVAVKVFDLQLEGALKSFDAECEVLRNLRHRNLTKVISCCSNPDFKALVLEFLPNGSLEKWLYSNDCFLDIIQRLDILVDVASALQYLHYEYSTPVVHCDLKPSNVLLDEDMVAHVSDFGLTKLLAPEEGIAYTKTLATLCYLAPEYGFQGLVSVKCDVYSLGIMMMEVFTRMNPSNEMFGENLSLRSWVLDSMANALAQIIDANLLSTTDDHFLEKLDCISSIMKVALNCTRESPGERSNIQDVLEALVKIKLQLLPLV</sequence>